<dbReference type="InterPro" id="IPR021124">
    <property type="entry name" value="CRISPR-assoc_prot_Cas5"/>
</dbReference>
<evidence type="ECO:0000256" key="2">
    <source>
        <dbReference type="SAM" id="MobiDB-lite"/>
    </source>
</evidence>
<dbReference type="GO" id="GO:0043571">
    <property type="term" value="P:maintenance of CRISPR repeat elements"/>
    <property type="evidence" value="ECO:0007669"/>
    <property type="project" value="InterPro"/>
</dbReference>
<dbReference type="NCBIfam" id="TIGR02593">
    <property type="entry name" value="CRISPR_cas5"/>
    <property type="match status" value="1"/>
</dbReference>
<gene>
    <name evidence="3" type="ORF">SAMN05421773_102249</name>
</gene>
<dbReference type="STRING" id="910347.SAMN05421773_102249"/>
<dbReference type="GO" id="GO:0051607">
    <property type="term" value="P:defense response to virus"/>
    <property type="evidence" value="ECO:0007669"/>
    <property type="project" value="UniProtKB-KW"/>
</dbReference>
<name>A0A1I1H4Y2_9ACTN</name>
<keyword evidence="1" id="KW-0051">Antiviral defense</keyword>
<sequence>MNHRTGVLALRLAGPLQSWGASSRFTRRTTESQPTKSGVIGLLAAAAGIERGDDTRLASLAALRFGVRVDQPGTRIRDFHTAHHADTGKSMPLSERFYLADAVFVAAVEGETPLLCRLYAALREPAYPPFLGRRSCPPTGPVELGLYEDARLEEVLETIPWQASGWYRRRHHHRPPDRLTVLREKAAGEPGTADTLRDQPLSFAASHRRHALRTVVTTHVPLPTAPAGETTPPHDPFEALTGALEEESA</sequence>
<dbReference type="NCBIfam" id="TIGR01868">
    <property type="entry name" value="casD_Cas5e"/>
    <property type="match status" value="1"/>
</dbReference>
<protein>
    <submittedName>
        <fullName evidence="3">CRISPR system Cascade subunit CasD</fullName>
    </submittedName>
</protein>
<dbReference type="GO" id="GO:0003723">
    <property type="term" value="F:RNA binding"/>
    <property type="evidence" value="ECO:0007669"/>
    <property type="project" value="InterPro"/>
</dbReference>
<feature type="region of interest" description="Disordered" evidence="2">
    <location>
        <begin position="223"/>
        <end position="249"/>
    </location>
</feature>
<evidence type="ECO:0000256" key="1">
    <source>
        <dbReference type="ARBA" id="ARBA00023118"/>
    </source>
</evidence>
<dbReference type="AlphaFoldDB" id="A0A1I1H4Y2"/>
<organism evidence="3 4">
    <name type="scientific">Streptomyces aidingensis</name>
    <dbReference type="NCBI Taxonomy" id="910347"/>
    <lineage>
        <taxon>Bacteria</taxon>
        <taxon>Bacillati</taxon>
        <taxon>Actinomycetota</taxon>
        <taxon>Actinomycetes</taxon>
        <taxon>Kitasatosporales</taxon>
        <taxon>Streptomycetaceae</taxon>
        <taxon>Streptomyces</taxon>
    </lineage>
</organism>
<evidence type="ECO:0000313" key="3">
    <source>
        <dbReference type="EMBL" id="SFC18826.1"/>
    </source>
</evidence>
<dbReference type="OrthoDB" id="3189549at2"/>
<dbReference type="Pfam" id="PF09704">
    <property type="entry name" value="Cas_Cas5d"/>
    <property type="match status" value="1"/>
</dbReference>
<dbReference type="Proteomes" id="UP000199207">
    <property type="component" value="Unassembled WGS sequence"/>
</dbReference>
<evidence type="ECO:0000313" key="4">
    <source>
        <dbReference type="Proteomes" id="UP000199207"/>
    </source>
</evidence>
<keyword evidence="4" id="KW-1185">Reference proteome</keyword>
<proteinExistence type="predicted"/>
<dbReference type="EMBL" id="FOLM01000002">
    <property type="protein sequence ID" value="SFC18826.1"/>
    <property type="molecule type" value="Genomic_DNA"/>
</dbReference>
<dbReference type="Gene3D" id="3.30.70.2660">
    <property type="match status" value="1"/>
</dbReference>
<reference evidence="3 4" key="1">
    <citation type="submission" date="2016-10" db="EMBL/GenBank/DDBJ databases">
        <authorList>
            <person name="de Groot N.N."/>
        </authorList>
    </citation>
    <scope>NUCLEOTIDE SEQUENCE [LARGE SCALE GENOMIC DNA]</scope>
    <source>
        <strain evidence="3 4">CGMCC 4.5739</strain>
    </source>
</reference>
<dbReference type="CDD" id="cd09756">
    <property type="entry name" value="Cas5_I-E"/>
    <property type="match status" value="1"/>
</dbReference>
<dbReference type="InterPro" id="IPR010147">
    <property type="entry name" value="CRISPR-assoc_prot_CasD"/>
</dbReference>
<dbReference type="RefSeq" id="WP_093837558.1">
    <property type="nucleotide sequence ID" value="NZ_FOLM01000002.1"/>
</dbReference>
<dbReference type="InterPro" id="IPR013422">
    <property type="entry name" value="CRISPR-assoc_prot_Cas5_N"/>
</dbReference>
<accession>A0A1I1H4Y2</accession>